<reference evidence="1 3" key="1">
    <citation type="submission" date="2008-03" db="EMBL/GenBank/DDBJ databases">
        <title>Annotation of Ixodes scapularis.</title>
        <authorList>
            <consortium name="Ixodes scapularis Genome Project Consortium"/>
            <person name="Caler E."/>
            <person name="Hannick L.I."/>
            <person name="Bidwell S."/>
            <person name="Joardar V."/>
            <person name="Thiagarajan M."/>
            <person name="Amedeo P."/>
            <person name="Galinsky K.J."/>
            <person name="Schobel S."/>
            <person name="Inman J."/>
            <person name="Hostetler J."/>
            <person name="Miller J."/>
            <person name="Hammond M."/>
            <person name="Megy K."/>
            <person name="Lawson D."/>
            <person name="Kodira C."/>
            <person name="Sutton G."/>
            <person name="Meyer J."/>
            <person name="Hill C.A."/>
            <person name="Birren B."/>
            <person name="Nene V."/>
            <person name="Collins F."/>
            <person name="Alarcon-Chaidez F."/>
            <person name="Wikel S."/>
            <person name="Strausberg R."/>
        </authorList>
    </citation>
    <scope>NUCLEOTIDE SEQUENCE [LARGE SCALE GENOMIC DNA]</scope>
    <source>
        <strain evidence="3">Wikel</strain>
        <strain evidence="1">Wikel colony</strain>
    </source>
</reference>
<evidence type="ECO:0000313" key="2">
    <source>
        <dbReference type="EnsemblMetazoa" id="ISCW005565-PA"/>
    </source>
</evidence>
<dbReference type="Proteomes" id="UP000001555">
    <property type="component" value="Unassembled WGS sequence"/>
</dbReference>
<dbReference type="EMBL" id="DS770464">
    <property type="protein sequence ID" value="EEC09075.1"/>
    <property type="molecule type" value="Genomic_DNA"/>
</dbReference>
<dbReference type="VEuPathDB" id="VectorBase:ISCI005565"/>
<sequence>MRVRRDPEVSEEVQERRARCIALEKAYVHDVYDTLAPRLVRPRLWPRVHQFLQDLELGSLVADVGKRALPLKAYRDR</sequence>
<dbReference type="EMBL" id="ABJB010614183">
    <property type="status" value="NOT_ANNOTATED_CDS"/>
    <property type="molecule type" value="Genomic_DNA"/>
</dbReference>
<dbReference type="VEuPathDB" id="VectorBase:ISCW005565"/>
<keyword evidence="3" id="KW-1185">Reference proteome</keyword>
<accession>B7PR53</accession>
<dbReference type="InParanoid" id="B7PR53"/>
<dbReference type="VEuPathDB" id="VectorBase:ISCP_019112"/>
<gene>
    <name evidence="1" type="ORF">IscW_ISCW005565</name>
</gene>
<evidence type="ECO:0000313" key="1">
    <source>
        <dbReference type="EMBL" id="EEC09075.1"/>
    </source>
</evidence>
<dbReference type="EnsemblMetazoa" id="ISCW005565-RA">
    <property type="protein sequence ID" value="ISCW005565-PA"/>
    <property type="gene ID" value="ISCW005565"/>
</dbReference>
<dbReference type="PaxDb" id="6945-B7PR53"/>
<organism>
    <name type="scientific">Ixodes scapularis</name>
    <name type="common">Black-legged tick</name>
    <name type="synonym">Deer tick</name>
    <dbReference type="NCBI Taxonomy" id="6945"/>
    <lineage>
        <taxon>Eukaryota</taxon>
        <taxon>Metazoa</taxon>
        <taxon>Ecdysozoa</taxon>
        <taxon>Arthropoda</taxon>
        <taxon>Chelicerata</taxon>
        <taxon>Arachnida</taxon>
        <taxon>Acari</taxon>
        <taxon>Parasitiformes</taxon>
        <taxon>Ixodida</taxon>
        <taxon>Ixodoidea</taxon>
        <taxon>Ixodidae</taxon>
        <taxon>Ixodinae</taxon>
        <taxon>Ixodes</taxon>
    </lineage>
</organism>
<dbReference type="HOGENOM" id="CLU_2640866_0_0_1"/>
<dbReference type="STRING" id="6945.B7PR53"/>
<dbReference type="OrthoDB" id="271595at2759"/>
<dbReference type="AlphaFoldDB" id="B7PR53"/>
<proteinExistence type="predicted"/>
<dbReference type="EMBL" id="ABJB010299657">
    <property type="status" value="NOT_ANNOTATED_CDS"/>
    <property type="molecule type" value="Genomic_DNA"/>
</dbReference>
<name>B7PR53_IXOSC</name>
<evidence type="ECO:0000313" key="3">
    <source>
        <dbReference type="Proteomes" id="UP000001555"/>
    </source>
</evidence>
<protein>
    <submittedName>
        <fullName evidence="1 2">Uncharacterized protein</fullName>
    </submittedName>
</protein>
<reference evidence="2" key="2">
    <citation type="submission" date="2020-05" db="UniProtKB">
        <authorList>
            <consortium name="EnsemblMetazoa"/>
        </authorList>
    </citation>
    <scope>IDENTIFICATION</scope>
    <source>
        <strain evidence="2">wikel</strain>
    </source>
</reference>